<sequence>MNNKFDKLKIENNNQKINTQKTLDTFDNISSESKRVSKIALNANIIISDLDRQFETATRLKKIDMSFLFLAVGLHIVRQHLQNNYFTDESRKTDKEAAGESNYNRELRGKKLYYTTKEEILCNPVPFDTQNGAPFMGVDLGGGKGHRIATAGHDPMIGWVVGTANIATRTMTLLKPFPESYHVKYGNYFTKFGDPSVNRNDYLYQKASFSKIIDYGIVKNTSSIDGISLLAIALMKEAIHLKSDVLSKESLPLPFTSINPNLARKLGEYNIDMASVLTIGKQASYAVAINTVIYLLHQLLITQIEDQNPQFVQLRSRKILSYSNTIATTSNIVESAITQNVNHLDIGGFLVTLYRLTSDIKFQNKIKEEFLEKEFYKLIMNN</sequence>
<gene>
    <name evidence="1" type="ORF">GX662_07655</name>
</gene>
<organism evidence="1 2">
    <name type="scientific">Trichococcus flocculiformis</name>
    <dbReference type="NCBI Taxonomy" id="82803"/>
    <lineage>
        <taxon>Bacteria</taxon>
        <taxon>Bacillati</taxon>
        <taxon>Bacillota</taxon>
        <taxon>Bacilli</taxon>
        <taxon>Lactobacillales</taxon>
        <taxon>Carnobacteriaceae</taxon>
        <taxon>Trichococcus</taxon>
    </lineage>
</organism>
<proteinExistence type="predicted"/>
<dbReference type="EMBL" id="JAAZCD010000175">
    <property type="protein sequence ID" value="NLD32119.1"/>
    <property type="molecule type" value="Genomic_DNA"/>
</dbReference>
<reference evidence="1 2" key="1">
    <citation type="journal article" date="2020" name="Biotechnol. Biofuels">
        <title>New insights from the biogas microbiome by comprehensive genome-resolved metagenomics of nearly 1600 species originating from multiple anaerobic digesters.</title>
        <authorList>
            <person name="Campanaro S."/>
            <person name="Treu L."/>
            <person name="Rodriguez-R L.M."/>
            <person name="Kovalovszki A."/>
            <person name="Ziels R.M."/>
            <person name="Maus I."/>
            <person name="Zhu X."/>
            <person name="Kougias P.G."/>
            <person name="Basile A."/>
            <person name="Luo G."/>
            <person name="Schluter A."/>
            <person name="Konstantinidis K.T."/>
            <person name="Angelidaki I."/>
        </authorList>
    </citation>
    <scope>NUCLEOTIDE SEQUENCE [LARGE SCALE GENOMIC DNA]</scope>
    <source>
        <strain evidence="1">AS07pgkLD_105</strain>
    </source>
</reference>
<comment type="caution">
    <text evidence="1">The sequence shown here is derived from an EMBL/GenBank/DDBJ whole genome shotgun (WGS) entry which is preliminary data.</text>
</comment>
<accession>A0A847D5N1</accession>
<evidence type="ECO:0000313" key="1">
    <source>
        <dbReference type="EMBL" id="NLD32119.1"/>
    </source>
</evidence>
<dbReference type="RefSeq" id="WP_276646303.1">
    <property type="nucleotide sequence ID" value="NZ_JAAZCD010000175.1"/>
</dbReference>
<protein>
    <submittedName>
        <fullName evidence="1">Uncharacterized protein</fullName>
    </submittedName>
</protein>
<evidence type="ECO:0000313" key="2">
    <source>
        <dbReference type="Proteomes" id="UP000589373"/>
    </source>
</evidence>
<name>A0A847D5N1_9LACT</name>
<dbReference type="AlphaFoldDB" id="A0A847D5N1"/>
<dbReference type="Proteomes" id="UP000589373">
    <property type="component" value="Unassembled WGS sequence"/>
</dbReference>